<proteinExistence type="predicted"/>
<name>A0A179GIL8_PURLI</name>
<feature type="region of interest" description="Disordered" evidence="1">
    <location>
        <begin position="1"/>
        <end position="43"/>
    </location>
</feature>
<reference evidence="2 3" key="1">
    <citation type="submission" date="2016-01" db="EMBL/GenBank/DDBJ databases">
        <title>Biosynthesis of antibiotic leucinostatins and their inhibition on Phytophthora in bio-control Purpureocillium lilacinum.</title>
        <authorList>
            <person name="Wang G."/>
            <person name="Liu Z."/>
            <person name="Lin R."/>
            <person name="Li E."/>
            <person name="Mao Z."/>
            <person name="Ling J."/>
            <person name="Yin W."/>
            <person name="Xie B."/>
        </authorList>
    </citation>
    <scope>NUCLEOTIDE SEQUENCE [LARGE SCALE GENOMIC DNA]</scope>
    <source>
        <strain evidence="2">PLBJ-1</strain>
    </source>
</reference>
<evidence type="ECO:0000313" key="3">
    <source>
        <dbReference type="Proteomes" id="UP000078240"/>
    </source>
</evidence>
<dbReference type="Proteomes" id="UP000078240">
    <property type="component" value="Unassembled WGS sequence"/>
</dbReference>
<gene>
    <name evidence="2" type="ORF">VFPBJ_08134</name>
</gene>
<feature type="region of interest" description="Disordered" evidence="1">
    <location>
        <begin position="77"/>
        <end position="105"/>
    </location>
</feature>
<comment type="caution">
    <text evidence="2">The sequence shown here is derived from an EMBL/GenBank/DDBJ whole genome shotgun (WGS) entry which is preliminary data.</text>
</comment>
<evidence type="ECO:0000256" key="1">
    <source>
        <dbReference type="SAM" id="MobiDB-lite"/>
    </source>
</evidence>
<dbReference type="EMBL" id="LSBH01000006">
    <property type="protein sequence ID" value="OAQ77662.1"/>
    <property type="molecule type" value="Genomic_DNA"/>
</dbReference>
<dbReference type="AlphaFoldDB" id="A0A179GIL8"/>
<organism evidence="2 3">
    <name type="scientific">Purpureocillium lilacinum</name>
    <name type="common">Paecilomyces lilacinus</name>
    <dbReference type="NCBI Taxonomy" id="33203"/>
    <lineage>
        <taxon>Eukaryota</taxon>
        <taxon>Fungi</taxon>
        <taxon>Dikarya</taxon>
        <taxon>Ascomycota</taxon>
        <taxon>Pezizomycotina</taxon>
        <taxon>Sordariomycetes</taxon>
        <taxon>Hypocreomycetidae</taxon>
        <taxon>Hypocreales</taxon>
        <taxon>Ophiocordycipitaceae</taxon>
        <taxon>Purpureocillium</taxon>
    </lineage>
</organism>
<accession>A0A179GIL8</accession>
<feature type="compositionally biased region" description="Basic residues" evidence="1">
    <location>
        <begin position="77"/>
        <end position="88"/>
    </location>
</feature>
<protein>
    <submittedName>
        <fullName evidence="2">Uncharacterized protein</fullName>
    </submittedName>
</protein>
<evidence type="ECO:0000313" key="2">
    <source>
        <dbReference type="EMBL" id="OAQ77662.1"/>
    </source>
</evidence>
<sequence>MKEQTFSFSRHHGFGPSSASNETKPGYSHGQKPVLATTGITTQSTKAKVTLSGQGLVYLDQVSSSTTSSFLAITSHAKKDKGKGRQQKPRCGTASDGYEQDPPDGSYGLIDKKGLVWREKKKVHHLVYQELSSGGRQEDFGVGAGTLEKCVCLRPAHAWAGGNPHVREIQHRLAREGKKGNGQGIGNRGLLDLMGALPFGVGP</sequence>